<dbReference type="EC" id="2.7.13.3" evidence="3"/>
<organism evidence="13 14">
    <name type="scientific">Clostridium acetireducens DSM 10703</name>
    <dbReference type="NCBI Taxonomy" id="1121290"/>
    <lineage>
        <taxon>Bacteria</taxon>
        <taxon>Bacillati</taxon>
        <taxon>Bacillota</taxon>
        <taxon>Clostridia</taxon>
        <taxon>Eubacteriales</taxon>
        <taxon>Clostridiaceae</taxon>
        <taxon>Clostridium</taxon>
    </lineage>
</organism>
<dbReference type="RefSeq" id="WP_084027617.1">
    <property type="nucleotide sequence ID" value="NZ_LZFO01000036.1"/>
</dbReference>
<evidence type="ECO:0000256" key="4">
    <source>
        <dbReference type="ARBA" id="ARBA00022475"/>
    </source>
</evidence>
<evidence type="ECO:0000313" key="14">
    <source>
        <dbReference type="Proteomes" id="UP000175744"/>
    </source>
</evidence>
<feature type="transmembrane region" description="Helical" evidence="11">
    <location>
        <begin position="21"/>
        <end position="39"/>
    </location>
</feature>
<keyword evidence="7 11" id="KW-0812">Transmembrane</keyword>
<evidence type="ECO:0000256" key="3">
    <source>
        <dbReference type="ARBA" id="ARBA00012438"/>
    </source>
</evidence>
<dbReference type="CDD" id="cd12912">
    <property type="entry name" value="PDC2_MCP_like"/>
    <property type="match status" value="1"/>
</dbReference>
<keyword evidence="6" id="KW-0808">Transferase</keyword>
<keyword evidence="5" id="KW-0597">Phosphoprotein</keyword>
<dbReference type="InterPro" id="IPR050398">
    <property type="entry name" value="HssS/ArlS-like"/>
</dbReference>
<protein>
    <recommendedName>
        <fullName evidence="3">histidine kinase</fullName>
        <ecNumber evidence="3">2.7.13.3</ecNumber>
    </recommendedName>
</protein>
<evidence type="ECO:0000256" key="6">
    <source>
        <dbReference type="ARBA" id="ARBA00022679"/>
    </source>
</evidence>
<dbReference type="GO" id="GO:0000155">
    <property type="term" value="F:phosphorelay sensor kinase activity"/>
    <property type="evidence" value="ECO:0007669"/>
    <property type="project" value="TreeGrafter"/>
</dbReference>
<evidence type="ECO:0000256" key="9">
    <source>
        <dbReference type="ARBA" id="ARBA00022989"/>
    </source>
</evidence>
<dbReference type="PANTHER" id="PTHR45528:SF10">
    <property type="entry name" value="METHYL-ACCEPTING CHEMOTAXIS PROTEIN"/>
    <property type="match status" value="1"/>
</dbReference>
<evidence type="ECO:0000256" key="5">
    <source>
        <dbReference type="ARBA" id="ARBA00022553"/>
    </source>
</evidence>
<keyword evidence="10 11" id="KW-0472">Membrane</keyword>
<comment type="caution">
    <text evidence="13">The sequence shown here is derived from an EMBL/GenBank/DDBJ whole genome shotgun (WGS) entry which is preliminary data.</text>
</comment>
<keyword evidence="9 11" id="KW-1133">Transmembrane helix</keyword>
<keyword evidence="4" id="KW-1003">Cell membrane</keyword>
<dbReference type="STRING" id="1121290.CLAOCE_19740"/>
<proteinExistence type="predicted"/>
<name>A0A1E8EWJ4_9CLOT</name>
<feature type="transmembrane region" description="Helical" evidence="11">
    <location>
        <begin position="291"/>
        <end position="310"/>
    </location>
</feature>
<comment type="subcellular location">
    <subcellularLocation>
        <location evidence="2">Cell membrane</location>
        <topology evidence="2">Multi-pass membrane protein</topology>
    </subcellularLocation>
</comment>
<keyword evidence="8" id="KW-0418">Kinase</keyword>
<dbReference type="Gene3D" id="3.30.450.20">
    <property type="entry name" value="PAS domain"/>
    <property type="match status" value="2"/>
</dbReference>
<reference evidence="13 14" key="1">
    <citation type="submission" date="2016-06" db="EMBL/GenBank/DDBJ databases">
        <title>Genome sequence of Clostridium acetireducens DSM 10703.</title>
        <authorList>
            <person name="Poehlein A."/>
            <person name="Fluechter S."/>
            <person name="Duerre P."/>
            <person name="Daniel R."/>
        </authorList>
    </citation>
    <scope>NUCLEOTIDE SEQUENCE [LARGE SCALE GENOMIC DNA]</scope>
    <source>
        <strain evidence="13 14">DSM 10703</strain>
    </source>
</reference>
<dbReference type="CDD" id="cd12913">
    <property type="entry name" value="PDC1_MCP_like"/>
    <property type="match status" value="1"/>
</dbReference>
<evidence type="ECO:0000256" key="10">
    <source>
        <dbReference type="ARBA" id="ARBA00023136"/>
    </source>
</evidence>
<accession>A0A1E8EWJ4</accession>
<dbReference type="PANTHER" id="PTHR45528">
    <property type="entry name" value="SENSOR HISTIDINE KINASE CPXA"/>
    <property type="match status" value="1"/>
</dbReference>
<dbReference type="InterPro" id="IPR029151">
    <property type="entry name" value="Sensor-like_sf"/>
</dbReference>
<dbReference type="PATRIC" id="fig|1121290.3.peg.1991"/>
<dbReference type="InterPro" id="IPR003660">
    <property type="entry name" value="HAMP_dom"/>
</dbReference>
<dbReference type="SUPFAM" id="SSF103190">
    <property type="entry name" value="Sensory domain-like"/>
    <property type="match status" value="1"/>
</dbReference>
<dbReference type="EMBL" id="LZFO01000036">
    <property type="protein sequence ID" value="OFI05005.1"/>
    <property type="molecule type" value="Genomic_DNA"/>
</dbReference>
<evidence type="ECO:0000256" key="11">
    <source>
        <dbReference type="SAM" id="Phobius"/>
    </source>
</evidence>
<dbReference type="AlphaFoldDB" id="A0A1E8EWJ4"/>
<sequence>MEDKNKRKINFFSIKFKLATILVSLCLTSLIIMFVISYIQANKILSNNLEISTKQNLTEINRGIDNYFNTMESYLNILSDHTDIKDLDKHPEYKPFTIEALKNFKNSNKDIMVMCFVQADKKINVYPERTFPSGYDPTSRDWYKNSVKAKEKIVYTDPYKDASNGKLVVSLSKVVEKDGKVVGVLSIDVNLEALVDTLSNVKVGKSGYIYITDSKGIMVEHPNKTLLGGNSATKLSIWPKIKTESEGFDKYKYNNEIKYASYITNKKSNWKIIASLEKSELLKDTSVIKHAALVMILILGTIVIIISLIISNSISKLVRKLENEFSKAANGDLRGRVNFNTKDEFENLGNHFNSMMDNIGQLISNVKNSSNEIVNSSDSISKSTEETNIAINEVALTINK</sequence>
<evidence type="ECO:0000313" key="13">
    <source>
        <dbReference type="EMBL" id="OFI05005.1"/>
    </source>
</evidence>
<keyword evidence="14" id="KW-1185">Reference proteome</keyword>
<dbReference type="InterPro" id="IPR033479">
    <property type="entry name" value="dCache_1"/>
</dbReference>
<feature type="domain" description="HAMP" evidence="12">
    <location>
        <begin position="312"/>
        <end position="364"/>
    </location>
</feature>
<dbReference type="SMART" id="SM00304">
    <property type="entry name" value="HAMP"/>
    <property type="match status" value="1"/>
</dbReference>
<dbReference type="CDD" id="cd06225">
    <property type="entry name" value="HAMP"/>
    <property type="match status" value="1"/>
</dbReference>
<dbReference type="Pfam" id="PF02743">
    <property type="entry name" value="dCache_1"/>
    <property type="match status" value="1"/>
</dbReference>
<dbReference type="Proteomes" id="UP000175744">
    <property type="component" value="Unassembled WGS sequence"/>
</dbReference>
<dbReference type="GO" id="GO:0005886">
    <property type="term" value="C:plasma membrane"/>
    <property type="evidence" value="ECO:0007669"/>
    <property type="project" value="UniProtKB-SubCell"/>
</dbReference>
<evidence type="ECO:0000256" key="7">
    <source>
        <dbReference type="ARBA" id="ARBA00022692"/>
    </source>
</evidence>
<evidence type="ECO:0000256" key="2">
    <source>
        <dbReference type="ARBA" id="ARBA00004651"/>
    </source>
</evidence>
<evidence type="ECO:0000259" key="12">
    <source>
        <dbReference type="PROSITE" id="PS50885"/>
    </source>
</evidence>
<dbReference type="PROSITE" id="PS50885">
    <property type="entry name" value="HAMP"/>
    <property type="match status" value="1"/>
</dbReference>
<comment type="catalytic activity">
    <reaction evidence="1">
        <text>ATP + protein L-histidine = ADP + protein N-phospho-L-histidine.</text>
        <dbReference type="EC" id="2.7.13.3"/>
    </reaction>
</comment>
<evidence type="ECO:0000256" key="1">
    <source>
        <dbReference type="ARBA" id="ARBA00000085"/>
    </source>
</evidence>
<dbReference type="Pfam" id="PF00672">
    <property type="entry name" value="HAMP"/>
    <property type="match status" value="1"/>
</dbReference>
<evidence type="ECO:0000256" key="8">
    <source>
        <dbReference type="ARBA" id="ARBA00022777"/>
    </source>
</evidence>
<dbReference type="Gene3D" id="1.10.287.950">
    <property type="entry name" value="Methyl-accepting chemotaxis protein"/>
    <property type="match status" value="1"/>
</dbReference>
<gene>
    <name evidence="13" type="primary">mcpB_1</name>
    <name evidence="13" type="ORF">CLOACE_19740</name>
</gene>
<dbReference type="SUPFAM" id="SSF158472">
    <property type="entry name" value="HAMP domain-like"/>
    <property type="match status" value="1"/>
</dbReference>